<dbReference type="KEGG" id="loi:92356036"/>
<protein>
    <submittedName>
        <fullName evidence="1">Uncharacterized protein</fullName>
    </submittedName>
</protein>
<proteinExistence type="predicted"/>
<gene>
    <name evidence="1" type="ORF">LSCM4_00010</name>
</gene>
<organism evidence="1 2">
    <name type="scientific">Leishmania orientalis</name>
    <dbReference type="NCBI Taxonomy" id="2249476"/>
    <lineage>
        <taxon>Eukaryota</taxon>
        <taxon>Discoba</taxon>
        <taxon>Euglenozoa</taxon>
        <taxon>Kinetoplastea</taxon>
        <taxon>Metakinetoplastina</taxon>
        <taxon>Trypanosomatida</taxon>
        <taxon>Trypanosomatidae</taxon>
        <taxon>Leishmaniinae</taxon>
        <taxon>Leishmania</taxon>
    </lineage>
</organism>
<sequence length="897" mass="103057">MCVCASVEHRAHTNTLPLTAYLFSLAVHDRFDSSLFLHDQNRREEGCRMSSSQLVRPSDGALLTALQAVLATVQPPPLLPHPPARKVAWRTRRIIEELKALSGVGALTSYEAELRGLVDTQETRCRTKLVNRAYREECVLREEEQFLASEAAERSHLTETFYSTVRAPFELLHLRLLEELARQSVRIDERATWRTLRLRAHCSRLCLREADDRAALEALEDCSRDEHKNRRLIELGNQLQREIVLQNRFAAHSRYVDYSKVVKRARRQLEWQEEMDRAALERLYALQVIQLLIRAKADFSAAVQSDVVLLSESSRARRQLVQVADYEERKLACLEQQQRLRLMVEEEEHTGRKTVTQAFLLGWRAVYKQITKGTEVTSVFGKIELLVRRDIMDQQRLGFRSLVLASQAQGSVFKRHQIERRALCQRYIDAARTISGEENREANELFGAHHVWQREQVALHRATVLATEEVASGRAIRGSEAQTRLAYRLQYLHEKLQLQSTTSRRCIAEEEERCLDALREQYVHIFFVEGAQRLFDDERVRRMLIERDEAAAAVDTYLPLRQGLVHSRVSDACRPLSRSEDEFRARVAAEEVRERFGLMQQKAILSERMDRACLFDHDRRFWCYIIAARVSTVEDEARRRLCTSAEAEMLLVLQSILEKWEGERRENLRKCEALVRESLLLTKTPPARRSLCRPTEVADMWGELEADWGDAASDAAAWSGDLPQHSQASLMCASALRCEDMLVEAYLERDSLHFMEHHEWLQVLRQAGRTGSAVDTSAAGSPCWKLDSLSMRLEPHQRAASINVWHSNQSFDVCFPLIQRPDEAIVGECTISFYEPDARMMATLMERDTGAGMVFFLILDEEEMVLACATIVAETVSVCSAHLCIRLDNGRGFIRLV</sequence>
<evidence type="ECO:0000313" key="1">
    <source>
        <dbReference type="EMBL" id="KAG5464572.1"/>
    </source>
</evidence>
<reference evidence="2" key="1">
    <citation type="journal article" date="2021" name="Microbiol. Resour. Announc.">
        <title>LGAAP: Leishmaniinae Genome Assembly and Annotation Pipeline.</title>
        <authorList>
            <person name="Almutairi H."/>
            <person name="Urbaniak M.D."/>
            <person name="Bates M.D."/>
            <person name="Jariyapan N."/>
            <person name="Kwakye-Nuako G."/>
            <person name="Thomaz-Soccol V."/>
            <person name="Al-Salem W.S."/>
            <person name="Dillon R.J."/>
            <person name="Bates P.A."/>
            <person name="Gatherer D."/>
        </authorList>
    </citation>
    <scope>NUCLEOTIDE SEQUENCE [LARGE SCALE GENOMIC DNA]</scope>
</reference>
<accession>A0A836KA46</accession>
<dbReference type="RefSeq" id="XP_067058203.1">
    <property type="nucleotide sequence ID" value="XM_067202102.1"/>
</dbReference>
<dbReference type="Proteomes" id="UP000674143">
    <property type="component" value="Unassembled WGS sequence"/>
</dbReference>
<evidence type="ECO:0000313" key="2">
    <source>
        <dbReference type="Proteomes" id="UP000674143"/>
    </source>
</evidence>
<dbReference type="GeneID" id="92356036"/>
<keyword evidence="2" id="KW-1185">Reference proteome</keyword>
<comment type="caution">
    <text evidence="1">The sequence shown here is derived from an EMBL/GenBank/DDBJ whole genome shotgun (WGS) entry which is preliminary data.</text>
</comment>
<dbReference type="EMBL" id="JAFHLR010000036">
    <property type="protein sequence ID" value="KAG5464572.1"/>
    <property type="molecule type" value="Genomic_DNA"/>
</dbReference>
<reference evidence="2" key="2">
    <citation type="journal article" date="2021" name="Sci. Data">
        <title>Chromosome-scale genome sequencing, assembly and annotation of six genomes from subfamily Leishmaniinae.</title>
        <authorList>
            <person name="Almutairi H."/>
            <person name="Urbaniak M.D."/>
            <person name="Bates M.D."/>
            <person name="Jariyapan N."/>
            <person name="Kwakye-Nuako G."/>
            <person name="Thomaz Soccol V."/>
            <person name="Al-Salem W.S."/>
            <person name="Dillon R.J."/>
            <person name="Bates P.A."/>
            <person name="Gatherer D."/>
        </authorList>
    </citation>
    <scope>NUCLEOTIDE SEQUENCE [LARGE SCALE GENOMIC DNA]</scope>
</reference>
<dbReference type="AlphaFoldDB" id="A0A836KA46"/>
<name>A0A836KA46_9TRYP</name>